<dbReference type="AlphaFoldDB" id="A0A0F5JJ06"/>
<proteinExistence type="predicted"/>
<organism evidence="1 2">
    <name type="scientific">Parabacteroides goldsteinii DSM 19448 = WAL 12034</name>
    <dbReference type="NCBI Taxonomy" id="927665"/>
    <lineage>
        <taxon>Bacteria</taxon>
        <taxon>Pseudomonadati</taxon>
        <taxon>Bacteroidota</taxon>
        <taxon>Bacteroidia</taxon>
        <taxon>Bacteroidales</taxon>
        <taxon>Tannerellaceae</taxon>
        <taxon>Parabacteroides</taxon>
    </lineage>
</organism>
<dbReference type="PANTHER" id="PTHR43264:SF1">
    <property type="entry name" value="INOSINE_URIDINE-PREFERRING NUCLEOSIDE HYDROLASE DOMAIN-CONTAINING PROTEIN"/>
    <property type="match status" value="1"/>
</dbReference>
<dbReference type="Gene3D" id="3.90.245.10">
    <property type="entry name" value="Ribonucleoside hydrolase-like"/>
    <property type="match status" value="1"/>
</dbReference>
<dbReference type="InterPro" id="IPR036452">
    <property type="entry name" value="Ribo_hydro-like"/>
</dbReference>
<evidence type="ECO:0000313" key="2">
    <source>
        <dbReference type="Proteomes" id="UP000033047"/>
    </source>
</evidence>
<dbReference type="RefSeq" id="WP_046145654.1">
    <property type="nucleotide sequence ID" value="NZ_KQ033912.1"/>
</dbReference>
<protein>
    <recommendedName>
        <fullName evidence="3">Inosine/uridine-preferring nucleoside hydrolase domain-containing protein</fullName>
    </recommendedName>
</protein>
<reference evidence="1 2" key="1">
    <citation type="submission" date="2013-04" db="EMBL/GenBank/DDBJ databases">
        <title>The Genome Sequence of Parabacteroides goldsteinii DSM 19448.</title>
        <authorList>
            <consortium name="The Broad Institute Genomics Platform"/>
            <person name="Earl A."/>
            <person name="Ward D."/>
            <person name="Feldgarden M."/>
            <person name="Gevers D."/>
            <person name="Martens E."/>
            <person name="Sakamoto M."/>
            <person name="Benno Y."/>
            <person name="Song Y."/>
            <person name="Liu C."/>
            <person name="Lee J."/>
            <person name="Bolanos M."/>
            <person name="Vaisanen M.L."/>
            <person name="Finegold S.M."/>
            <person name="Walker B."/>
            <person name="Young S."/>
            <person name="Zeng Q."/>
            <person name="Gargeya S."/>
            <person name="Fitzgerald M."/>
            <person name="Haas B."/>
            <person name="Abouelleil A."/>
            <person name="Allen A.W."/>
            <person name="Alvarado L."/>
            <person name="Arachchi H.M."/>
            <person name="Berlin A.M."/>
            <person name="Chapman S.B."/>
            <person name="Gainer-Dewar J."/>
            <person name="Goldberg J."/>
            <person name="Griggs A."/>
            <person name="Gujja S."/>
            <person name="Hansen M."/>
            <person name="Howarth C."/>
            <person name="Imamovic A."/>
            <person name="Ireland A."/>
            <person name="Larimer J."/>
            <person name="McCowan C."/>
            <person name="Murphy C."/>
            <person name="Pearson M."/>
            <person name="Poon T.W."/>
            <person name="Priest M."/>
            <person name="Roberts A."/>
            <person name="Saif S."/>
            <person name="Shea T."/>
            <person name="Sisk P."/>
            <person name="Sykes S."/>
            <person name="Wortman J."/>
            <person name="Nusbaum C."/>
            <person name="Birren B."/>
        </authorList>
    </citation>
    <scope>NUCLEOTIDE SEQUENCE [LARGE SCALE GENOMIC DNA]</scope>
    <source>
        <strain evidence="1 2">DSM 19448</strain>
    </source>
</reference>
<name>A0A0F5JJ06_9BACT</name>
<dbReference type="SUPFAM" id="SSF53590">
    <property type="entry name" value="Nucleoside hydrolase"/>
    <property type="match status" value="1"/>
</dbReference>
<dbReference type="HOGENOM" id="CLU_815976_0_0_10"/>
<dbReference type="GO" id="GO:0016799">
    <property type="term" value="F:hydrolase activity, hydrolyzing N-glycosyl compounds"/>
    <property type="evidence" value="ECO:0007669"/>
    <property type="project" value="InterPro"/>
</dbReference>
<comment type="caution">
    <text evidence="1">The sequence shown here is derived from an EMBL/GenBank/DDBJ whole genome shotgun (WGS) entry which is preliminary data.</text>
</comment>
<accession>A0A0F5JJ06</accession>
<dbReference type="PROSITE" id="PS51257">
    <property type="entry name" value="PROKAR_LIPOPROTEIN"/>
    <property type="match status" value="1"/>
</dbReference>
<dbReference type="Proteomes" id="UP000033047">
    <property type="component" value="Unassembled WGS sequence"/>
</dbReference>
<dbReference type="PANTHER" id="PTHR43264">
    <property type="match status" value="1"/>
</dbReference>
<dbReference type="PATRIC" id="fig|927665.4.peg.1403"/>
<evidence type="ECO:0000313" key="1">
    <source>
        <dbReference type="EMBL" id="KKB57550.1"/>
    </source>
</evidence>
<dbReference type="EMBL" id="AQHV01000009">
    <property type="protein sequence ID" value="KKB57550.1"/>
    <property type="molecule type" value="Genomic_DNA"/>
</dbReference>
<gene>
    <name evidence="1" type="ORF">HMPREF1535_01371</name>
</gene>
<dbReference type="STRING" id="927665.HMPREF1535_01371"/>
<evidence type="ECO:0008006" key="3">
    <source>
        <dbReference type="Google" id="ProtNLM"/>
    </source>
</evidence>
<sequence length="336" mass="37825">MKDKFRIILLVIFLTGCKTYENPQEDRNVDELYLNTTPGKEMILDVDMCTDVDDVCAVRIATALDDDGTIDLKGVAYSIVGKNNLEALRGFLLYENKPDVLIGKSMANNPDESPYWDLMAAYNDGNVNAYEAVKMYRKILSESNTPVDIVTTGYTTNIEALLKSQPDEYSDLSGLELVKQKCGQLYIVGGTYPEGRCNNFFFTKEARLAIDYVSKTWPYPILFFTNEVGGMLRCGGQLQAVDIDKRDIVTRSLVAFGTQNGRHAWDPFGVWCAGYACGKINRLGFKRVNIAIDTETGRNTFTDAADGKHFVIYRLCDDDNYYNIMMDHLLIKKAKL</sequence>